<evidence type="ECO:0000313" key="2">
    <source>
        <dbReference type="EMBL" id="VDD44568.1"/>
    </source>
</evidence>
<reference evidence="2" key="1">
    <citation type="submission" date="2018-11" db="EMBL/GenBank/DDBJ databases">
        <authorList>
            <consortium name="Genoscope - CEA"/>
            <person name="William W."/>
        </authorList>
    </citation>
    <scope>NUCLEOTIDE SEQUENCE</scope>
</reference>
<accession>A0A3P6EX88</accession>
<dbReference type="EMBL" id="LR031877">
    <property type="protein sequence ID" value="VDD44568.1"/>
    <property type="molecule type" value="Genomic_DNA"/>
</dbReference>
<evidence type="ECO:0000256" key="1">
    <source>
        <dbReference type="SAM" id="MobiDB-lite"/>
    </source>
</evidence>
<proteinExistence type="predicted"/>
<feature type="region of interest" description="Disordered" evidence="1">
    <location>
        <begin position="28"/>
        <end position="148"/>
    </location>
</feature>
<dbReference type="AlphaFoldDB" id="A0A3P6EX88"/>
<feature type="compositionally biased region" description="Low complexity" evidence="1">
    <location>
        <begin position="74"/>
        <end position="84"/>
    </location>
</feature>
<feature type="compositionally biased region" description="Polar residues" evidence="1">
    <location>
        <begin position="115"/>
        <end position="137"/>
    </location>
</feature>
<name>A0A3P6EX88_BRAOL</name>
<organism evidence="2">
    <name type="scientific">Brassica oleracea</name>
    <name type="common">Wild cabbage</name>
    <dbReference type="NCBI Taxonomy" id="3712"/>
    <lineage>
        <taxon>Eukaryota</taxon>
        <taxon>Viridiplantae</taxon>
        <taxon>Streptophyta</taxon>
        <taxon>Embryophyta</taxon>
        <taxon>Tracheophyta</taxon>
        <taxon>Spermatophyta</taxon>
        <taxon>Magnoliopsida</taxon>
        <taxon>eudicotyledons</taxon>
        <taxon>Gunneridae</taxon>
        <taxon>Pentapetalae</taxon>
        <taxon>rosids</taxon>
        <taxon>malvids</taxon>
        <taxon>Brassicales</taxon>
        <taxon>Brassicaceae</taxon>
        <taxon>Brassiceae</taxon>
        <taxon>Brassica</taxon>
    </lineage>
</organism>
<feature type="compositionally biased region" description="Polar residues" evidence="1">
    <location>
        <begin position="91"/>
        <end position="100"/>
    </location>
</feature>
<gene>
    <name evidence="2" type="ORF">BOLC5T32115H</name>
</gene>
<sequence length="174" mass="18572">MLQEGIETIRPGLGPQVQKAFLQNQSQFQLSPPQQQQQQQILAQVQGQGNMSNSSMYGGDMNSKDCQQNANDGSIGSPMQSSSSKHINMPPVQQSSSQRQDPLLSEKNNRKRKGPSSSGTGTRNTVGPSNSRPSTHTPIDGAGITGNMQHMNNMPMMYGSGEIGGLASSANQLV</sequence>
<protein>
    <submittedName>
        <fullName evidence="2">Uncharacterized protein</fullName>
    </submittedName>
</protein>
<feature type="compositionally biased region" description="Low complexity" evidence="1">
    <location>
        <begin position="28"/>
        <end position="50"/>
    </location>
</feature>